<accession>D7LQF9</accession>
<name>D7LQF9_ARALL</name>
<keyword evidence="2" id="KW-1185">Reference proteome</keyword>
<proteinExistence type="predicted"/>
<gene>
    <name evidence="1" type="ORF">ARALYDRAFT_664228</name>
</gene>
<dbReference type="Proteomes" id="UP000008694">
    <property type="component" value="Unassembled WGS sequence"/>
</dbReference>
<sequence>VTSSNSESMKKIYMKVKSKGKRSEKFQEVVATLLKKILIVLKTEEVLAQ</sequence>
<feature type="non-terminal residue" evidence="1">
    <location>
        <position position="1"/>
    </location>
</feature>
<dbReference type="Gramene" id="Al_scaffold_0005_263">
    <property type="protein sequence ID" value="Al_scaffold_0005_263"/>
    <property type="gene ID" value="Al_scaffold_0005_263"/>
</dbReference>
<organism evidence="2">
    <name type="scientific">Arabidopsis lyrata subsp. lyrata</name>
    <name type="common">Lyre-leaved rock-cress</name>
    <dbReference type="NCBI Taxonomy" id="81972"/>
    <lineage>
        <taxon>Eukaryota</taxon>
        <taxon>Viridiplantae</taxon>
        <taxon>Streptophyta</taxon>
        <taxon>Embryophyta</taxon>
        <taxon>Tracheophyta</taxon>
        <taxon>Spermatophyta</taxon>
        <taxon>Magnoliopsida</taxon>
        <taxon>eudicotyledons</taxon>
        <taxon>Gunneridae</taxon>
        <taxon>Pentapetalae</taxon>
        <taxon>rosids</taxon>
        <taxon>malvids</taxon>
        <taxon>Brassicales</taxon>
        <taxon>Brassicaceae</taxon>
        <taxon>Camelineae</taxon>
        <taxon>Arabidopsis</taxon>
    </lineage>
</organism>
<evidence type="ECO:0000313" key="1">
    <source>
        <dbReference type="EMBL" id="EFH53133.1"/>
    </source>
</evidence>
<dbReference type="HOGENOM" id="CLU_3147536_0_0_1"/>
<protein>
    <submittedName>
        <fullName evidence="1">Predicted protein</fullName>
    </submittedName>
</protein>
<dbReference type="AlphaFoldDB" id="D7LQF9"/>
<evidence type="ECO:0000313" key="2">
    <source>
        <dbReference type="Proteomes" id="UP000008694"/>
    </source>
</evidence>
<dbReference type="EMBL" id="GL348717">
    <property type="protein sequence ID" value="EFH53133.1"/>
    <property type="molecule type" value="Genomic_DNA"/>
</dbReference>
<reference evidence="2" key="1">
    <citation type="journal article" date="2011" name="Nat. Genet.">
        <title>The Arabidopsis lyrata genome sequence and the basis of rapid genome size change.</title>
        <authorList>
            <person name="Hu T.T."/>
            <person name="Pattyn P."/>
            <person name="Bakker E.G."/>
            <person name="Cao J."/>
            <person name="Cheng J.-F."/>
            <person name="Clark R.M."/>
            <person name="Fahlgren N."/>
            <person name="Fawcett J.A."/>
            <person name="Grimwood J."/>
            <person name="Gundlach H."/>
            <person name="Haberer G."/>
            <person name="Hollister J.D."/>
            <person name="Ossowski S."/>
            <person name="Ottilar R.P."/>
            <person name="Salamov A.A."/>
            <person name="Schneeberger K."/>
            <person name="Spannagl M."/>
            <person name="Wang X."/>
            <person name="Yang L."/>
            <person name="Nasrallah M.E."/>
            <person name="Bergelson J."/>
            <person name="Carrington J.C."/>
            <person name="Gaut B.S."/>
            <person name="Schmutz J."/>
            <person name="Mayer K.F.X."/>
            <person name="Van de Peer Y."/>
            <person name="Grigoriev I.V."/>
            <person name="Nordborg M."/>
            <person name="Weigel D."/>
            <person name="Guo Y.-L."/>
        </authorList>
    </citation>
    <scope>NUCLEOTIDE SEQUENCE [LARGE SCALE GENOMIC DNA]</scope>
    <source>
        <strain evidence="2">cv. MN47</strain>
    </source>
</reference>